<evidence type="ECO:0000259" key="2">
    <source>
        <dbReference type="Pfam" id="PF00171"/>
    </source>
</evidence>
<dbReference type="GeneID" id="69010678"/>
<comment type="caution">
    <text evidence="3">The sequence shown here is derived from an EMBL/GenBank/DDBJ whole genome shotgun (WGS) entry which is preliminary data.</text>
</comment>
<sequence length="502" mass="54911">MLGIRSHTIMLRLRRISRISPSSRRVLASEGRRCFATNTNVPLVIDGKDIETQTRFDVISPLTGTKIWSYTCATKQHVRDAIRSAQDAFPFWSQTKASHRRDILLNAANIMDNRRNELGDYMHHEIGAEQDYQNFILGLAIEGFKDTAGRISGAVSGVLPESSLQGMKAMVCKRPNAPYHLGLRSVLFALATGNTAILKGAELSPRCYWGIADVFREAGLPEGCLNLIFHAPSDAPAIINELVSHPDIKKVNFTGSSQVGRIIAEMAGRHLKPVLMELGGKASAIVLPDADLDHAALHCAKGAFMNAGQICMSTERIIVHESVADDFHKALVVATKDHFVSKNSTPVLVTAASARRNRDLVADAVSKGATPLMTPKEQLGGLPETRMAPTLLKNVNKEMTLYKTESFGPSVSLFTFKSEDEAVSLANDTNYGLSASIFTRDIGAAFRIGESLESGAVHINSMTVHDEYSLPHGGVKQSGFGRFNGYQGLDEFMYYKTITWME</sequence>
<dbReference type="RefSeq" id="XP_045259779.1">
    <property type="nucleotide sequence ID" value="XM_045403591.1"/>
</dbReference>
<evidence type="ECO:0000313" key="3">
    <source>
        <dbReference type="EMBL" id="KAF3800620.1"/>
    </source>
</evidence>
<feature type="domain" description="Aldehyde dehydrogenase" evidence="2">
    <location>
        <begin position="53"/>
        <end position="498"/>
    </location>
</feature>
<dbReference type="InterPro" id="IPR015590">
    <property type="entry name" value="Aldehyde_DH_dom"/>
</dbReference>
<dbReference type="InterPro" id="IPR016163">
    <property type="entry name" value="Ald_DH_C"/>
</dbReference>
<dbReference type="GO" id="GO:0004777">
    <property type="term" value="F:succinate-semialdehyde dehydrogenase (NAD+) activity"/>
    <property type="evidence" value="ECO:0007669"/>
    <property type="project" value="TreeGrafter"/>
</dbReference>
<gene>
    <name evidence="3" type="ORF">GCG54_00003518</name>
</gene>
<dbReference type="Gene3D" id="3.40.605.10">
    <property type="entry name" value="Aldehyde Dehydrogenase, Chain A, domain 1"/>
    <property type="match status" value="1"/>
</dbReference>
<reference evidence="3" key="2">
    <citation type="submission" date="2020-03" db="EMBL/GenBank/DDBJ databases">
        <authorList>
            <person name="Fu F.-F."/>
            <person name="Chen J."/>
        </authorList>
    </citation>
    <scope>NUCLEOTIDE SEQUENCE</scope>
    <source>
        <strain evidence="3">Lc1</strain>
    </source>
</reference>
<dbReference type="SUPFAM" id="SSF53720">
    <property type="entry name" value="ALDH-like"/>
    <property type="match status" value="1"/>
</dbReference>
<dbReference type="PANTHER" id="PTHR43353:SF6">
    <property type="entry name" value="CYTOPLASMIC ALDEHYDE DEHYDROGENASE (EUROFUNG)"/>
    <property type="match status" value="1"/>
</dbReference>
<dbReference type="InterPro" id="IPR016162">
    <property type="entry name" value="Ald_DH_N"/>
</dbReference>
<name>A0A8H4CB15_COLGL</name>
<dbReference type="Pfam" id="PF00171">
    <property type="entry name" value="Aldedh"/>
    <property type="match status" value="1"/>
</dbReference>
<dbReference type="PANTHER" id="PTHR43353">
    <property type="entry name" value="SUCCINATE-SEMIALDEHYDE DEHYDROGENASE, MITOCHONDRIAL"/>
    <property type="match status" value="1"/>
</dbReference>
<reference evidence="3" key="1">
    <citation type="journal article" date="2020" name="Phytopathology">
        <title>Genome sequence and comparative analysis of Colletotrichum gloeosporioides isolated from Liriodendron leaves.</title>
        <authorList>
            <person name="Fu F.F."/>
            <person name="Hao Z."/>
            <person name="Wang P."/>
            <person name="Lu Y."/>
            <person name="Xue L.J."/>
            <person name="Wei G."/>
            <person name="Tian Y."/>
            <person name="Baishi H."/>
            <person name="Xu H."/>
            <person name="Shi J."/>
            <person name="Cheng T."/>
            <person name="Wang G."/>
            <person name="Yi Y."/>
            <person name="Chen J."/>
        </authorList>
    </citation>
    <scope>NUCLEOTIDE SEQUENCE</scope>
    <source>
        <strain evidence="3">Lc1</strain>
    </source>
</reference>
<organism evidence="3 4">
    <name type="scientific">Colletotrichum gloeosporioides</name>
    <name type="common">Anthracnose fungus</name>
    <name type="synonym">Glomerella cingulata</name>
    <dbReference type="NCBI Taxonomy" id="474922"/>
    <lineage>
        <taxon>Eukaryota</taxon>
        <taxon>Fungi</taxon>
        <taxon>Dikarya</taxon>
        <taxon>Ascomycota</taxon>
        <taxon>Pezizomycotina</taxon>
        <taxon>Sordariomycetes</taxon>
        <taxon>Hypocreomycetidae</taxon>
        <taxon>Glomerellales</taxon>
        <taxon>Glomerellaceae</taxon>
        <taxon>Colletotrichum</taxon>
        <taxon>Colletotrichum gloeosporioides species complex</taxon>
    </lineage>
</organism>
<accession>A0A8H4CB15</accession>
<dbReference type="AlphaFoldDB" id="A0A8H4CB15"/>
<dbReference type="CDD" id="cd07105">
    <property type="entry name" value="ALDH_SaliADH"/>
    <property type="match status" value="1"/>
</dbReference>
<protein>
    <submittedName>
        <fullName evidence="3">Vanillin dehydrogenase</fullName>
    </submittedName>
</protein>
<dbReference type="InterPro" id="IPR016161">
    <property type="entry name" value="Ald_DH/histidinol_DH"/>
</dbReference>
<dbReference type="GO" id="GO:0009450">
    <property type="term" value="P:gamma-aminobutyric acid catabolic process"/>
    <property type="evidence" value="ECO:0007669"/>
    <property type="project" value="TreeGrafter"/>
</dbReference>
<dbReference type="Proteomes" id="UP000613401">
    <property type="component" value="Unassembled WGS sequence"/>
</dbReference>
<evidence type="ECO:0000313" key="4">
    <source>
        <dbReference type="Proteomes" id="UP000613401"/>
    </source>
</evidence>
<proteinExistence type="predicted"/>
<dbReference type="InterPro" id="IPR050740">
    <property type="entry name" value="Aldehyde_DH_Superfamily"/>
</dbReference>
<dbReference type="EMBL" id="WVTB01000074">
    <property type="protein sequence ID" value="KAF3800620.1"/>
    <property type="molecule type" value="Genomic_DNA"/>
</dbReference>
<keyword evidence="1" id="KW-0560">Oxidoreductase</keyword>
<evidence type="ECO:0000256" key="1">
    <source>
        <dbReference type="ARBA" id="ARBA00023002"/>
    </source>
</evidence>
<keyword evidence="4" id="KW-1185">Reference proteome</keyword>
<dbReference type="Gene3D" id="3.40.309.10">
    <property type="entry name" value="Aldehyde Dehydrogenase, Chain A, domain 2"/>
    <property type="match status" value="1"/>
</dbReference>